<comment type="caution">
    <text evidence="4">The sequence shown here is derived from an EMBL/GenBank/DDBJ whole genome shotgun (WGS) entry which is preliminary data.</text>
</comment>
<dbReference type="PANTHER" id="PTHR44591:SF3">
    <property type="entry name" value="RESPONSE REGULATORY DOMAIN-CONTAINING PROTEIN"/>
    <property type="match status" value="1"/>
</dbReference>
<dbReference type="Pfam" id="PF00072">
    <property type="entry name" value="Response_reg"/>
    <property type="match status" value="1"/>
</dbReference>
<gene>
    <name evidence="4" type="ORF">CUN51_07880</name>
</gene>
<evidence type="ECO:0000313" key="4">
    <source>
        <dbReference type="EMBL" id="PJF30431.1"/>
    </source>
</evidence>
<reference evidence="4 5" key="1">
    <citation type="submission" date="2017-11" db="EMBL/GenBank/DDBJ databases">
        <title>Evolution of Phototrophy in the Chloroflexi Phylum Driven by Horizontal Gene Transfer.</title>
        <authorList>
            <person name="Ward L.M."/>
            <person name="Hemp J."/>
            <person name="Shih P.M."/>
            <person name="Mcglynn S.E."/>
            <person name="Fischer W."/>
        </authorList>
    </citation>
    <scope>NUCLEOTIDE SEQUENCE [LARGE SCALE GENOMIC DNA]</scope>
    <source>
        <strain evidence="4">CP2_2F</strain>
    </source>
</reference>
<evidence type="ECO:0000313" key="5">
    <source>
        <dbReference type="Proteomes" id="UP000228921"/>
    </source>
</evidence>
<dbReference type="SMART" id="SM00448">
    <property type="entry name" value="REC"/>
    <property type="match status" value="1"/>
</dbReference>
<keyword evidence="1 2" id="KW-0597">Phosphoprotein</keyword>
<dbReference type="InterPro" id="IPR050595">
    <property type="entry name" value="Bact_response_regulator"/>
</dbReference>
<feature type="domain" description="Response regulatory" evidence="3">
    <location>
        <begin position="2"/>
        <end position="116"/>
    </location>
</feature>
<dbReference type="SUPFAM" id="SSF52172">
    <property type="entry name" value="CheY-like"/>
    <property type="match status" value="1"/>
</dbReference>
<dbReference type="PROSITE" id="PS50110">
    <property type="entry name" value="RESPONSE_REGULATORY"/>
    <property type="match status" value="1"/>
</dbReference>
<dbReference type="CDD" id="cd00156">
    <property type="entry name" value="REC"/>
    <property type="match status" value="1"/>
</dbReference>
<protein>
    <recommendedName>
        <fullName evidence="3">Response regulatory domain-containing protein</fullName>
    </recommendedName>
</protein>
<dbReference type="InterPro" id="IPR001789">
    <property type="entry name" value="Sig_transdc_resp-reg_receiver"/>
</dbReference>
<sequence>MRILIVEDNAIFRETVRELLRDLGYKVRGARSYSKAVKRLTHHKFDLVLSDMDIGDGSGFDVLQLTRQTHPNACVILMSGDADPQTVQAALESGAAHFLPKPFSLQALMQSIEAALNEAAQSDEGGNCAAEIPSA</sequence>
<proteinExistence type="predicted"/>
<dbReference type="GO" id="GO:0000160">
    <property type="term" value="P:phosphorelay signal transduction system"/>
    <property type="evidence" value="ECO:0007669"/>
    <property type="project" value="InterPro"/>
</dbReference>
<dbReference type="AlphaFoldDB" id="A0A2M8NYQ8"/>
<dbReference type="EMBL" id="PGTK01000010">
    <property type="protein sequence ID" value="PJF30431.1"/>
    <property type="molecule type" value="Genomic_DNA"/>
</dbReference>
<dbReference type="Gene3D" id="3.40.50.2300">
    <property type="match status" value="1"/>
</dbReference>
<dbReference type="InterPro" id="IPR011006">
    <property type="entry name" value="CheY-like_superfamily"/>
</dbReference>
<evidence type="ECO:0000256" key="1">
    <source>
        <dbReference type="ARBA" id="ARBA00022553"/>
    </source>
</evidence>
<name>A0A2M8NYQ8_9CHLR</name>
<organism evidence="4 5">
    <name type="scientific">Candidatus Thermofonsia Clade 1 bacterium</name>
    <dbReference type="NCBI Taxonomy" id="2364210"/>
    <lineage>
        <taxon>Bacteria</taxon>
        <taxon>Bacillati</taxon>
        <taxon>Chloroflexota</taxon>
        <taxon>Candidatus Thermofontia</taxon>
        <taxon>Candidatus Thermofonsia Clade 1</taxon>
    </lineage>
</organism>
<accession>A0A2M8NYQ8</accession>
<evidence type="ECO:0000259" key="3">
    <source>
        <dbReference type="PROSITE" id="PS50110"/>
    </source>
</evidence>
<dbReference type="PANTHER" id="PTHR44591">
    <property type="entry name" value="STRESS RESPONSE REGULATOR PROTEIN 1"/>
    <property type="match status" value="1"/>
</dbReference>
<dbReference type="Proteomes" id="UP000228921">
    <property type="component" value="Unassembled WGS sequence"/>
</dbReference>
<feature type="modified residue" description="4-aspartylphosphate" evidence="2">
    <location>
        <position position="51"/>
    </location>
</feature>
<evidence type="ECO:0000256" key="2">
    <source>
        <dbReference type="PROSITE-ProRule" id="PRU00169"/>
    </source>
</evidence>